<gene>
    <name evidence="11" type="ORF">HY473_02525</name>
</gene>
<dbReference type="Pfam" id="PF01252">
    <property type="entry name" value="Peptidase_A8"/>
    <property type="match status" value="1"/>
</dbReference>
<keyword evidence="3" id="KW-0645">Protease</keyword>
<evidence type="ECO:0000256" key="1">
    <source>
        <dbReference type="ARBA" id="ARBA00006139"/>
    </source>
</evidence>
<keyword evidence="8 10" id="KW-0472">Membrane</keyword>
<dbReference type="PANTHER" id="PTHR33695:SF1">
    <property type="entry name" value="LIPOPROTEIN SIGNAL PEPTIDASE"/>
    <property type="match status" value="1"/>
</dbReference>
<keyword evidence="4 10" id="KW-0812">Transmembrane</keyword>
<evidence type="ECO:0000256" key="3">
    <source>
        <dbReference type="ARBA" id="ARBA00022670"/>
    </source>
</evidence>
<evidence type="ECO:0000256" key="9">
    <source>
        <dbReference type="RuleBase" id="RU004181"/>
    </source>
</evidence>
<protein>
    <submittedName>
        <fullName evidence="11">Signal peptidase II</fullName>
    </submittedName>
</protein>
<comment type="caution">
    <text evidence="11">The sequence shown here is derived from an EMBL/GenBank/DDBJ whole genome shotgun (WGS) entry which is preliminary data.</text>
</comment>
<dbReference type="GO" id="GO:0016020">
    <property type="term" value="C:membrane"/>
    <property type="evidence" value="ECO:0007669"/>
    <property type="project" value="InterPro"/>
</dbReference>
<dbReference type="PRINTS" id="PR00781">
    <property type="entry name" value="LIPOSIGPTASE"/>
</dbReference>
<feature type="transmembrane region" description="Helical" evidence="10">
    <location>
        <begin position="86"/>
        <end position="106"/>
    </location>
</feature>
<feature type="transmembrane region" description="Helical" evidence="10">
    <location>
        <begin position="61"/>
        <end position="79"/>
    </location>
</feature>
<keyword evidence="5" id="KW-0064">Aspartyl protease</keyword>
<evidence type="ECO:0000256" key="8">
    <source>
        <dbReference type="ARBA" id="ARBA00023136"/>
    </source>
</evidence>
<keyword evidence="2" id="KW-1003">Cell membrane</keyword>
<name>A0A932YZ30_9BACT</name>
<accession>A0A932YZ30</accession>
<dbReference type="InterPro" id="IPR001872">
    <property type="entry name" value="Peptidase_A8"/>
</dbReference>
<evidence type="ECO:0000256" key="10">
    <source>
        <dbReference type="SAM" id="Phobius"/>
    </source>
</evidence>
<comment type="similarity">
    <text evidence="1 9">Belongs to the peptidase A8 family.</text>
</comment>
<keyword evidence="6" id="KW-0378">Hydrolase</keyword>
<sequence length="144" mass="15243">MSPKAAIGVSLFGFALDRGLKYFALNTPILADRGFMFGNAFGFRLHLNDAFAWSLPVPNNAALGLAAAALLVLVFLLIKKCAHPEWAGLVLVFFGALSNAADRILYGGVVDYLAVPFGGVVNIADALIVAGVVLLVLPRTKYAH</sequence>
<evidence type="ECO:0000313" key="12">
    <source>
        <dbReference type="Proteomes" id="UP000756703"/>
    </source>
</evidence>
<evidence type="ECO:0000256" key="7">
    <source>
        <dbReference type="ARBA" id="ARBA00022989"/>
    </source>
</evidence>
<proteinExistence type="inferred from homology"/>
<dbReference type="GO" id="GO:0006508">
    <property type="term" value="P:proteolysis"/>
    <property type="evidence" value="ECO:0007669"/>
    <property type="project" value="UniProtKB-KW"/>
</dbReference>
<dbReference type="PANTHER" id="PTHR33695">
    <property type="entry name" value="LIPOPROTEIN SIGNAL PEPTIDASE"/>
    <property type="match status" value="1"/>
</dbReference>
<evidence type="ECO:0000256" key="5">
    <source>
        <dbReference type="ARBA" id="ARBA00022750"/>
    </source>
</evidence>
<reference evidence="11" key="1">
    <citation type="submission" date="2020-07" db="EMBL/GenBank/DDBJ databases">
        <title>Huge and variable diversity of episymbiotic CPR bacteria and DPANN archaea in groundwater ecosystems.</title>
        <authorList>
            <person name="He C.Y."/>
            <person name="Keren R."/>
            <person name="Whittaker M."/>
            <person name="Farag I.F."/>
            <person name="Doudna J."/>
            <person name="Cate J.H.D."/>
            <person name="Banfield J.F."/>
        </authorList>
    </citation>
    <scope>NUCLEOTIDE SEQUENCE</scope>
    <source>
        <strain evidence="11">NC_groundwater_1225_Ag_S-0.1um_56_177</strain>
    </source>
</reference>
<keyword evidence="7 10" id="KW-1133">Transmembrane helix</keyword>
<evidence type="ECO:0000256" key="4">
    <source>
        <dbReference type="ARBA" id="ARBA00022692"/>
    </source>
</evidence>
<dbReference type="AlphaFoldDB" id="A0A932YZ30"/>
<evidence type="ECO:0000313" key="11">
    <source>
        <dbReference type="EMBL" id="MBI4132936.1"/>
    </source>
</evidence>
<dbReference type="EMBL" id="JACQMI010000017">
    <property type="protein sequence ID" value="MBI4132936.1"/>
    <property type="molecule type" value="Genomic_DNA"/>
</dbReference>
<feature type="transmembrane region" description="Helical" evidence="10">
    <location>
        <begin position="112"/>
        <end position="137"/>
    </location>
</feature>
<evidence type="ECO:0000256" key="6">
    <source>
        <dbReference type="ARBA" id="ARBA00022801"/>
    </source>
</evidence>
<evidence type="ECO:0000256" key="2">
    <source>
        <dbReference type="ARBA" id="ARBA00022475"/>
    </source>
</evidence>
<dbReference type="GO" id="GO:0004190">
    <property type="term" value="F:aspartic-type endopeptidase activity"/>
    <property type="evidence" value="ECO:0007669"/>
    <property type="project" value="UniProtKB-KW"/>
</dbReference>
<organism evidence="11 12">
    <name type="scientific">Candidatus Sungiibacteriota bacterium</name>
    <dbReference type="NCBI Taxonomy" id="2750080"/>
    <lineage>
        <taxon>Bacteria</taxon>
        <taxon>Candidatus Sungiibacteriota</taxon>
    </lineage>
</organism>
<dbReference type="Proteomes" id="UP000756703">
    <property type="component" value="Unassembled WGS sequence"/>
</dbReference>